<evidence type="ECO:0000313" key="5">
    <source>
        <dbReference type="EMBL" id="MEJ8856575.1"/>
    </source>
</evidence>
<dbReference type="Proteomes" id="UP001367030">
    <property type="component" value="Unassembled WGS sequence"/>
</dbReference>
<comment type="caution">
    <text evidence="5">The sequence shown here is derived from an EMBL/GenBank/DDBJ whole genome shotgun (WGS) entry which is preliminary data.</text>
</comment>
<dbReference type="SUPFAM" id="SSF53383">
    <property type="entry name" value="PLP-dependent transferases"/>
    <property type="match status" value="1"/>
</dbReference>
<proteinExistence type="inferred from homology"/>
<dbReference type="InterPro" id="IPR015424">
    <property type="entry name" value="PyrdxlP-dep_Trfase"/>
</dbReference>
<dbReference type="InterPro" id="IPR049704">
    <property type="entry name" value="Aminotrans_3_PPA_site"/>
</dbReference>
<dbReference type="Gene3D" id="3.40.640.10">
    <property type="entry name" value="Type I PLP-dependent aspartate aminotransferase-like (Major domain)"/>
    <property type="match status" value="1"/>
</dbReference>
<dbReference type="GO" id="GO:0008483">
    <property type="term" value="F:transaminase activity"/>
    <property type="evidence" value="ECO:0007669"/>
    <property type="project" value="UniProtKB-KW"/>
</dbReference>
<dbReference type="InterPro" id="IPR005814">
    <property type="entry name" value="Aminotrans_3"/>
</dbReference>
<evidence type="ECO:0000256" key="4">
    <source>
        <dbReference type="RuleBase" id="RU003560"/>
    </source>
</evidence>
<evidence type="ECO:0000256" key="2">
    <source>
        <dbReference type="ARBA" id="ARBA00008954"/>
    </source>
</evidence>
<dbReference type="Pfam" id="PF00202">
    <property type="entry name" value="Aminotran_3"/>
    <property type="match status" value="1"/>
</dbReference>
<dbReference type="CDD" id="cd00610">
    <property type="entry name" value="OAT_like"/>
    <property type="match status" value="1"/>
</dbReference>
<name>A0ABU8X9R3_9BURK</name>
<dbReference type="NCBIfam" id="NF005683">
    <property type="entry name" value="PRK07481.1"/>
    <property type="match status" value="1"/>
</dbReference>
<sequence length="463" mass="50217">MPYLQGMEARTSPTVEALREANARHKLHPMIDPKAALANPPLIVERADGVHVWDIDGKRYLDTVASLWNVNVGHNRPEIKKAIVEQLDRLAYYSTFQNTSNPPAIELSARLMKIFAPEKMKQVFFSSGGSDAVESALKISRQYWKLEGQAGRTKFISLQLGYHGVHIGGASVNGNPAFRAAYEPALPGCFQVNCPYPYRNPWNETDPARLARLCADDLERTIVYQGPDTVAAFIAEPVLGAGGVIVPHESFWPLVRAVCDKYGVLLISDEIVTGFGRIGAMCGARAWGVAPDIMAMAKGINSGYVPLGATLINERVASAFHKPEAPAALMHGYTYSGHALACAAANANLAIVEAEDLPGRALEVGGYLGERLQEFMRYPNVGDVRGKGLMAAIEFVVDRETKTPLAVPDPFIQKLVAAARQEGAIVRVQGNRLILSPPLVFSRADVDETVRILHAAIDAAGRT</sequence>
<protein>
    <submittedName>
        <fullName evidence="5">Aminotransferase class III-fold pyridoxal phosphate-dependent enzyme</fullName>
    </submittedName>
</protein>
<gene>
    <name evidence="5" type="ORF">WKW79_18510</name>
</gene>
<organism evidence="5 6">
    <name type="scientific">Variovorax robiniae</name>
    <dbReference type="NCBI Taxonomy" id="1836199"/>
    <lineage>
        <taxon>Bacteria</taxon>
        <taxon>Pseudomonadati</taxon>
        <taxon>Pseudomonadota</taxon>
        <taxon>Betaproteobacteria</taxon>
        <taxon>Burkholderiales</taxon>
        <taxon>Comamonadaceae</taxon>
        <taxon>Variovorax</taxon>
    </lineage>
</organism>
<dbReference type="InterPro" id="IPR015421">
    <property type="entry name" value="PyrdxlP-dep_Trfase_major"/>
</dbReference>
<evidence type="ECO:0000313" key="6">
    <source>
        <dbReference type="Proteomes" id="UP001367030"/>
    </source>
</evidence>
<dbReference type="RefSeq" id="WP_340336640.1">
    <property type="nucleotide sequence ID" value="NZ_JBBKZS010000007.1"/>
</dbReference>
<accession>A0ABU8X9R3</accession>
<dbReference type="PANTHER" id="PTHR43094:SF1">
    <property type="entry name" value="AMINOTRANSFERASE CLASS-III"/>
    <property type="match status" value="1"/>
</dbReference>
<dbReference type="PROSITE" id="PS00600">
    <property type="entry name" value="AA_TRANSFER_CLASS_3"/>
    <property type="match status" value="1"/>
</dbReference>
<evidence type="ECO:0000256" key="3">
    <source>
        <dbReference type="ARBA" id="ARBA00022898"/>
    </source>
</evidence>
<keyword evidence="3 4" id="KW-0663">Pyridoxal phosphate</keyword>
<dbReference type="PANTHER" id="PTHR43094">
    <property type="entry name" value="AMINOTRANSFERASE"/>
    <property type="match status" value="1"/>
</dbReference>
<reference evidence="5 6" key="1">
    <citation type="submission" date="2024-03" db="EMBL/GenBank/DDBJ databases">
        <title>Novel species of the genus Variovorax.</title>
        <authorList>
            <person name="Liu Q."/>
            <person name="Xin Y.-H."/>
        </authorList>
    </citation>
    <scope>NUCLEOTIDE SEQUENCE [LARGE SCALE GENOMIC DNA]</scope>
    <source>
        <strain evidence="5 6">KACC 18901</strain>
    </source>
</reference>
<evidence type="ECO:0000256" key="1">
    <source>
        <dbReference type="ARBA" id="ARBA00001933"/>
    </source>
</evidence>
<comment type="cofactor">
    <cofactor evidence="1">
        <name>pyridoxal 5'-phosphate</name>
        <dbReference type="ChEBI" id="CHEBI:597326"/>
    </cofactor>
</comment>
<keyword evidence="6" id="KW-1185">Reference proteome</keyword>
<dbReference type="PIRSF" id="PIRSF000521">
    <property type="entry name" value="Transaminase_4ab_Lys_Orn"/>
    <property type="match status" value="1"/>
</dbReference>
<keyword evidence="5" id="KW-0808">Transferase</keyword>
<dbReference type="InterPro" id="IPR015422">
    <property type="entry name" value="PyrdxlP-dep_Trfase_small"/>
</dbReference>
<keyword evidence="5" id="KW-0032">Aminotransferase</keyword>
<dbReference type="EMBL" id="JBBKZS010000007">
    <property type="protein sequence ID" value="MEJ8856575.1"/>
    <property type="molecule type" value="Genomic_DNA"/>
</dbReference>
<comment type="similarity">
    <text evidence="2 4">Belongs to the class-III pyridoxal-phosphate-dependent aminotransferase family.</text>
</comment>
<dbReference type="Gene3D" id="3.90.1150.10">
    <property type="entry name" value="Aspartate Aminotransferase, domain 1"/>
    <property type="match status" value="1"/>
</dbReference>